<feature type="transmembrane region" description="Helical" evidence="2">
    <location>
        <begin position="22"/>
        <end position="40"/>
    </location>
</feature>
<organism evidence="4 5">
    <name type="scientific">Hydra vulgaris</name>
    <name type="common">Hydra</name>
    <name type="synonym">Hydra attenuata</name>
    <dbReference type="NCBI Taxonomy" id="6087"/>
    <lineage>
        <taxon>Eukaryota</taxon>
        <taxon>Metazoa</taxon>
        <taxon>Cnidaria</taxon>
        <taxon>Hydrozoa</taxon>
        <taxon>Hydroidolina</taxon>
        <taxon>Anthoathecata</taxon>
        <taxon>Aplanulata</taxon>
        <taxon>Hydridae</taxon>
        <taxon>Hydra</taxon>
    </lineage>
</organism>
<keyword evidence="2" id="KW-0812">Transmembrane</keyword>
<dbReference type="GeneID" id="105843892"/>
<accession>A0ABM4BHW2</accession>
<keyword evidence="4" id="KW-1185">Reference proteome</keyword>
<dbReference type="RefSeq" id="XP_065648622.1">
    <property type="nucleotide sequence ID" value="XM_065792550.1"/>
</dbReference>
<evidence type="ECO:0000256" key="1">
    <source>
        <dbReference type="ARBA" id="ARBA00009199"/>
    </source>
</evidence>
<dbReference type="Proteomes" id="UP001652625">
    <property type="component" value="Chromosome 03"/>
</dbReference>
<dbReference type="InterPro" id="IPR036928">
    <property type="entry name" value="AS_sf"/>
</dbReference>
<comment type="similarity">
    <text evidence="1">Belongs to the amidase family.</text>
</comment>
<protein>
    <submittedName>
        <fullName evidence="5">Uncharacterized protein LOC105843892 isoform X3</fullName>
    </submittedName>
</protein>
<dbReference type="PROSITE" id="PS00571">
    <property type="entry name" value="AMIDASES"/>
    <property type="match status" value="1"/>
</dbReference>
<evidence type="ECO:0000256" key="2">
    <source>
        <dbReference type="SAM" id="Phobius"/>
    </source>
</evidence>
<dbReference type="Gene3D" id="3.90.1300.10">
    <property type="entry name" value="Amidase signature (AS) domain"/>
    <property type="match status" value="1"/>
</dbReference>
<dbReference type="Pfam" id="PF01425">
    <property type="entry name" value="Amidase"/>
    <property type="match status" value="1"/>
</dbReference>
<name>A0ABM4BHW2_HYDVU</name>
<proteinExistence type="inferred from homology"/>
<evidence type="ECO:0000259" key="3">
    <source>
        <dbReference type="Pfam" id="PF01425"/>
    </source>
</evidence>
<dbReference type="InterPro" id="IPR023631">
    <property type="entry name" value="Amidase_dom"/>
</dbReference>
<keyword evidence="2" id="KW-0472">Membrane</keyword>
<keyword evidence="2" id="KW-1133">Transmembrane helix</keyword>
<evidence type="ECO:0000313" key="5">
    <source>
        <dbReference type="RefSeq" id="XP_065648622.1"/>
    </source>
</evidence>
<gene>
    <name evidence="5" type="primary">LOC105843892</name>
</gene>
<dbReference type="PANTHER" id="PTHR11895">
    <property type="entry name" value="TRANSAMIDASE"/>
    <property type="match status" value="1"/>
</dbReference>
<dbReference type="InterPro" id="IPR020556">
    <property type="entry name" value="Amidase_CS"/>
</dbReference>
<sequence length="629" mass="69695">MDALYEIVDKILLLPLGSVIELNLKLIWLFLGFLILYLLFYKKTGFIITDTKTPQLSNQLNPDDKLYVPKEMNAPAMPGWAASIYRKLLRSVIGRRYLIEIAKHQSRVNIFSSVCLPDNPTFFPIILPTEDTSRDGPVDCWKLLKPCTSHGFAFNTISNYIEAYRNGTRTPTDVAYKIIDAIVDSESRTPKMRIIIEHHTSNILSQAADSTQRWKNNLPLSVFDGIPVAVKDDLHLAGYPSRSGTPLEEFSEVKTLQDEGWMVKKLREGGAIFIGMANMHQIGIGVTGINPSIYHGTCRNPYNVDYPTGGSSSGSAAAVAAGLCPIALGADGGGSIRMPAGINGVVGIKATFSRISKSGCAKVYSAVSHPGFVCSTVRDSAIAYGFLAGPDCQYPIGMVQPMPNLFDFEVKNLSGIKIGVDWIYFNHCNPEIAMHCKQAVNYLVNKCNAELVEISIPEIYESAIALYVTIVTEMANGYKAVYNQHHDKLNADSEIHLQIGGSFTAVEYYEAQKQRTRSMNILQRLFSSVDCIVNPTFGDFMPKLNDDMLKFGYTNIAHLSKITRFSTLGNLTGIPSISVPVGYSSNKLPISLMVQASWWREDLVYRVSHALEECCKIRQPDVYYDVLND</sequence>
<dbReference type="PANTHER" id="PTHR11895:SF67">
    <property type="entry name" value="AMIDASE DOMAIN-CONTAINING PROTEIN"/>
    <property type="match status" value="1"/>
</dbReference>
<evidence type="ECO:0000313" key="4">
    <source>
        <dbReference type="Proteomes" id="UP001652625"/>
    </source>
</evidence>
<feature type="domain" description="Amidase" evidence="3">
    <location>
        <begin position="190"/>
        <end position="604"/>
    </location>
</feature>
<reference evidence="5" key="1">
    <citation type="submission" date="2025-08" db="UniProtKB">
        <authorList>
            <consortium name="RefSeq"/>
        </authorList>
    </citation>
    <scope>IDENTIFICATION</scope>
</reference>
<dbReference type="SUPFAM" id="SSF75304">
    <property type="entry name" value="Amidase signature (AS) enzymes"/>
    <property type="match status" value="1"/>
</dbReference>
<dbReference type="InterPro" id="IPR000120">
    <property type="entry name" value="Amidase"/>
</dbReference>